<dbReference type="GO" id="GO:0005960">
    <property type="term" value="C:glycine cleavage complex"/>
    <property type="evidence" value="ECO:0007669"/>
    <property type="project" value="InterPro"/>
</dbReference>
<proteinExistence type="inferred from homology"/>
<dbReference type="OrthoDB" id="2401220at2"/>
<dbReference type="SUPFAM" id="SSF51230">
    <property type="entry name" value="Single hybrid motif"/>
    <property type="match status" value="1"/>
</dbReference>
<dbReference type="PROSITE" id="PS00189">
    <property type="entry name" value="LIPOYL"/>
    <property type="match status" value="1"/>
</dbReference>
<evidence type="ECO:0000256" key="3">
    <source>
        <dbReference type="PIRSR" id="PIRSR617453-50"/>
    </source>
</evidence>
<dbReference type="NCBIfam" id="TIGR00527">
    <property type="entry name" value="gcvH"/>
    <property type="match status" value="1"/>
</dbReference>
<feature type="domain" description="Lipoyl-binding" evidence="4">
    <location>
        <begin position="22"/>
        <end position="104"/>
    </location>
</feature>
<accession>A0A1H9PZL9</accession>
<evidence type="ECO:0000256" key="2">
    <source>
        <dbReference type="ARBA" id="ARBA00022823"/>
    </source>
</evidence>
<reference evidence="5 6" key="1">
    <citation type="submission" date="2016-10" db="EMBL/GenBank/DDBJ databases">
        <authorList>
            <person name="de Groot N.N."/>
        </authorList>
    </citation>
    <scope>NUCLEOTIDE SEQUENCE [LARGE SCALE GENOMIC DNA]</scope>
    <source>
        <strain evidence="5 6">DSM 13760</strain>
    </source>
</reference>
<name>A0A1H9PZL9_9LACT</name>
<dbReference type="InterPro" id="IPR002930">
    <property type="entry name" value="GCV_H"/>
</dbReference>
<evidence type="ECO:0000259" key="4">
    <source>
        <dbReference type="PROSITE" id="PS50968"/>
    </source>
</evidence>
<dbReference type="CDD" id="cd06848">
    <property type="entry name" value="GCS_H"/>
    <property type="match status" value="1"/>
</dbReference>
<sequence>MIFPENCKFSRTHRWVEKVGESYTVGFTPFLQEELGDITFIDLPEVGETVVADDSFMSVEAAKAVTELSLPISGKIEAVHEALSDAPELLNEADVKKTWLVTLTDVPKKEYLALMDAAEYEAFLAAE</sequence>
<dbReference type="Gene3D" id="2.40.50.100">
    <property type="match status" value="1"/>
</dbReference>
<dbReference type="Pfam" id="PF01597">
    <property type="entry name" value="GCV_H"/>
    <property type="match status" value="1"/>
</dbReference>
<comment type="similarity">
    <text evidence="1">Belongs to the GcvH family.</text>
</comment>
<dbReference type="InterPro" id="IPR011053">
    <property type="entry name" value="Single_hybrid_motif"/>
</dbReference>
<dbReference type="AlphaFoldDB" id="A0A1H9PZL9"/>
<dbReference type="InterPro" id="IPR033753">
    <property type="entry name" value="GCV_H/Fam206"/>
</dbReference>
<evidence type="ECO:0000313" key="6">
    <source>
        <dbReference type="Proteomes" id="UP000198948"/>
    </source>
</evidence>
<dbReference type="GO" id="GO:0009249">
    <property type="term" value="P:protein lipoylation"/>
    <property type="evidence" value="ECO:0007669"/>
    <property type="project" value="TreeGrafter"/>
</dbReference>
<organism evidence="5 6">
    <name type="scientific">Isobaculum melis</name>
    <dbReference type="NCBI Taxonomy" id="142588"/>
    <lineage>
        <taxon>Bacteria</taxon>
        <taxon>Bacillati</taxon>
        <taxon>Bacillota</taxon>
        <taxon>Bacilli</taxon>
        <taxon>Lactobacillales</taxon>
        <taxon>Carnobacteriaceae</taxon>
        <taxon>Isobaculum</taxon>
    </lineage>
</organism>
<keyword evidence="2 3" id="KW-0450">Lipoyl</keyword>
<dbReference type="InterPro" id="IPR017453">
    <property type="entry name" value="GCV_H_sub"/>
</dbReference>
<dbReference type="STRING" id="142588.SAMN04488559_101259"/>
<dbReference type="RefSeq" id="WP_092649455.1">
    <property type="nucleotide sequence ID" value="NZ_FOHA01000001.1"/>
</dbReference>
<dbReference type="GO" id="GO:0019464">
    <property type="term" value="P:glycine decarboxylation via glycine cleavage system"/>
    <property type="evidence" value="ECO:0007669"/>
    <property type="project" value="InterPro"/>
</dbReference>
<dbReference type="PROSITE" id="PS50968">
    <property type="entry name" value="BIOTINYL_LIPOYL"/>
    <property type="match status" value="1"/>
</dbReference>
<dbReference type="GO" id="GO:0005829">
    <property type="term" value="C:cytosol"/>
    <property type="evidence" value="ECO:0007669"/>
    <property type="project" value="TreeGrafter"/>
</dbReference>
<dbReference type="EMBL" id="FOHA01000001">
    <property type="protein sequence ID" value="SER53681.1"/>
    <property type="molecule type" value="Genomic_DNA"/>
</dbReference>
<dbReference type="InterPro" id="IPR003016">
    <property type="entry name" value="2-oxoA_DH_lipoyl-BS"/>
</dbReference>
<evidence type="ECO:0000256" key="1">
    <source>
        <dbReference type="ARBA" id="ARBA00009249"/>
    </source>
</evidence>
<dbReference type="PANTHER" id="PTHR11715:SF3">
    <property type="entry name" value="GLYCINE CLEAVAGE SYSTEM H PROTEIN-RELATED"/>
    <property type="match status" value="1"/>
</dbReference>
<gene>
    <name evidence="5" type="ORF">SAMN04488559_101259</name>
</gene>
<feature type="modified residue" description="N6-lipoyllysine" evidence="3">
    <location>
        <position position="63"/>
    </location>
</feature>
<dbReference type="InterPro" id="IPR000089">
    <property type="entry name" value="Biotin_lipoyl"/>
</dbReference>
<evidence type="ECO:0000313" key="5">
    <source>
        <dbReference type="EMBL" id="SER53681.1"/>
    </source>
</evidence>
<protein>
    <submittedName>
        <fullName evidence="5">Glycine cleavage system H protein</fullName>
    </submittedName>
</protein>
<keyword evidence="6" id="KW-1185">Reference proteome</keyword>
<dbReference type="Proteomes" id="UP000198948">
    <property type="component" value="Unassembled WGS sequence"/>
</dbReference>
<dbReference type="PANTHER" id="PTHR11715">
    <property type="entry name" value="GLYCINE CLEAVAGE SYSTEM H PROTEIN"/>
    <property type="match status" value="1"/>
</dbReference>